<dbReference type="EMBL" id="CP046401">
    <property type="protein sequence ID" value="QGY44088.1"/>
    <property type="molecule type" value="Genomic_DNA"/>
</dbReference>
<keyword evidence="2" id="KW-1185">Reference proteome</keyword>
<dbReference type="RefSeq" id="WP_158865858.1">
    <property type="nucleotide sequence ID" value="NZ_CP046401.1"/>
</dbReference>
<name>A0A6I6JSN0_9BACT</name>
<dbReference type="Proteomes" id="UP000428260">
    <property type="component" value="Chromosome"/>
</dbReference>
<sequence>MSSLNKCTWLFGLLISCPMDEEDESCPLNKYRNWKSEEKFKFAFQCADKEIDKILIYHNACLQRREKDIALIS</sequence>
<dbReference type="KEGG" id="mcos:GM418_10595"/>
<proteinExistence type="predicted"/>
<protein>
    <submittedName>
        <fullName evidence="1">Uncharacterized protein</fullName>
    </submittedName>
</protein>
<dbReference type="PROSITE" id="PS51257">
    <property type="entry name" value="PROKAR_LIPOPROTEIN"/>
    <property type="match status" value="1"/>
</dbReference>
<accession>A0A6I6JSN0</accession>
<evidence type="ECO:0000313" key="2">
    <source>
        <dbReference type="Proteomes" id="UP000428260"/>
    </source>
</evidence>
<reference evidence="1 2" key="1">
    <citation type="submission" date="2019-11" db="EMBL/GenBank/DDBJ databases">
        <authorList>
            <person name="Zheng R.K."/>
            <person name="Sun C.M."/>
        </authorList>
    </citation>
    <scope>NUCLEOTIDE SEQUENCE [LARGE SCALE GENOMIC DNA]</scope>
    <source>
        <strain evidence="1 2">WC007</strain>
    </source>
</reference>
<organism evidence="1 2">
    <name type="scientific">Maribellus comscasis</name>
    <dbReference type="NCBI Taxonomy" id="2681766"/>
    <lineage>
        <taxon>Bacteria</taxon>
        <taxon>Pseudomonadati</taxon>
        <taxon>Bacteroidota</taxon>
        <taxon>Bacteroidia</taxon>
        <taxon>Marinilabiliales</taxon>
        <taxon>Prolixibacteraceae</taxon>
        <taxon>Maribellus</taxon>
    </lineage>
</organism>
<dbReference type="AlphaFoldDB" id="A0A6I6JSN0"/>
<evidence type="ECO:0000313" key="1">
    <source>
        <dbReference type="EMBL" id="QGY44088.1"/>
    </source>
</evidence>
<gene>
    <name evidence="1" type="ORF">GM418_10595</name>
</gene>